<dbReference type="Proteomes" id="UP000306477">
    <property type="component" value="Unassembled WGS sequence"/>
</dbReference>
<keyword evidence="1" id="KW-0472">Membrane</keyword>
<dbReference type="AlphaFoldDB" id="A0A4S3PUQ3"/>
<gene>
    <name evidence="2" type="ORF">E1I69_07275</name>
</gene>
<evidence type="ECO:0000256" key="1">
    <source>
        <dbReference type="SAM" id="Phobius"/>
    </source>
</evidence>
<feature type="transmembrane region" description="Helical" evidence="1">
    <location>
        <begin position="16"/>
        <end position="35"/>
    </location>
</feature>
<keyword evidence="1" id="KW-0812">Transmembrane</keyword>
<reference evidence="2 3" key="1">
    <citation type="journal article" date="2019" name="Indoor Air">
        <title>Impacts of indoor surface finishes on bacterial viability.</title>
        <authorList>
            <person name="Hu J."/>
            <person name="Maamar S.B."/>
            <person name="Glawe A.J."/>
            <person name="Gottel N."/>
            <person name="Gilbert J.A."/>
            <person name="Hartmann E.M."/>
        </authorList>
    </citation>
    <scope>NUCLEOTIDE SEQUENCE [LARGE SCALE GENOMIC DNA]</scope>
    <source>
        <strain evidence="2 3">AF060A6</strain>
    </source>
</reference>
<protein>
    <submittedName>
        <fullName evidence="2">DUF1259 domain-containing protein</fullName>
    </submittedName>
</protein>
<organism evidence="2 3">
    <name type="scientific">Bacillus timonensis</name>
    <dbReference type="NCBI Taxonomy" id="1033734"/>
    <lineage>
        <taxon>Bacteria</taxon>
        <taxon>Bacillati</taxon>
        <taxon>Bacillota</taxon>
        <taxon>Bacilli</taxon>
        <taxon>Bacillales</taxon>
        <taxon>Bacillaceae</taxon>
        <taxon>Bacillus</taxon>
    </lineage>
</organism>
<dbReference type="OrthoDB" id="4687120at2"/>
<dbReference type="Pfam" id="PF07485">
    <property type="entry name" value="DUF1529"/>
    <property type="match status" value="1"/>
</dbReference>
<proteinExistence type="predicted"/>
<sequence length="170" mass="18913">MELLVKHIIKKKLGGLLLKTIIPIFVLCLSLWYPVDTSYGAGESECRLFENLFADHVKQTGKICKVEVSRKNLNVSVEGVKVSPELAGLSLNADFERTENTTIVLGEFALLPQEVNPVIDALRKGGIQVSALHNHWFEKPMVLYLHFQGKGETETLAQTVKSAIDVVQQK</sequence>
<accession>A0A4S3PUQ3</accession>
<dbReference type="InterPro" id="IPR011094">
    <property type="entry name" value="Uncharacterised_LppY/LpqO"/>
</dbReference>
<comment type="caution">
    <text evidence="2">The sequence shown here is derived from an EMBL/GenBank/DDBJ whole genome shotgun (WGS) entry which is preliminary data.</text>
</comment>
<name>A0A4S3PUQ3_9BACI</name>
<dbReference type="EMBL" id="SLUB01000009">
    <property type="protein sequence ID" value="THE13408.1"/>
    <property type="molecule type" value="Genomic_DNA"/>
</dbReference>
<evidence type="ECO:0000313" key="3">
    <source>
        <dbReference type="Proteomes" id="UP000306477"/>
    </source>
</evidence>
<keyword evidence="1" id="KW-1133">Transmembrane helix</keyword>
<keyword evidence="3" id="KW-1185">Reference proteome</keyword>
<evidence type="ECO:0000313" key="2">
    <source>
        <dbReference type="EMBL" id="THE13408.1"/>
    </source>
</evidence>